<dbReference type="GO" id="GO:0004523">
    <property type="term" value="F:RNA-DNA hybrid ribonuclease activity"/>
    <property type="evidence" value="ECO:0007669"/>
    <property type="project" value="InterPro"/>
</dbReference>
<keyword evidence="2" id="KW-0808">Transferase</keyword>
<dbReference type="InterPro" id="IPR026960">
    <property type="entry name" value="RVT-Znf"/>
</dbReference>
<dbReference type="PANTHER" id="PTHR46890:SF48">
    <property type="entry name" value="RNA-DIRECTED DNA POLYMERASE"/>
    <property type="match status" value="1"/>
</dbReference>
<dbReference type="EMBL" id="SMMG02000006">
    <property type="protein sequence ID" value="KAA3471387.1"/>
    <property type="molecule type" value="Genomic_DNA"/>
</dbReference>
<sequence>MDTVSTFFQDLFKSRGVENSSKVLVGIEGKISYEENKFLVSPFRAEDIQTALKEMGPTKAPGADDFLALFFQRYWHIAGNEVTNYCLGVLNDKRPMEDFNKTNIVLISKISKPTKMINFRPISLCTFVYKVIAKAIVHRLQNVIDKCINKVQSAFVPRRLISDNVLLAYKILHTFRQKRAGKKGIMAVKLDMSKTYHKVEWGFIEEVMTKMRFAREWVELIRRCVSTVSYAVNVNGRRRSLFFPIRGLRQGDPLSPFLFLICSEGLSSLMRAARREGFTRGAKASRSGPEISHLLFADDCILFGEASSRGAEILKNILQVYESCSGQCVNFTKSTVFYSPNTTEVNKEAVSKFLGVRTATNPERYLGLPNMVGKKKKESFQNLVDRILMRIEGWSNSIWAAKGVLEKGLIWKVGTVAELINSQSREWNREVISHTFAADEADRILRIPLAKSFDPRAYTIQNVYKEFYRKLWNIELPTKVKIIAWKVSWNYLPTRANLFYKKLIADASCLRCGLAAETVDHLFRECPLSIEVWSHIPGVNCPQFISLSFVQLLTKTVDILPPDLCRIFCGALWAIWGDRNARIHKKTNKTDRHQSASGIVARNSEGKVLVSSTSFHEMVDSAFAAEAIACREAVQIEINIQKEEIFVEGDSLSI</sequence>
<keyword evidence="2" id="KW-0548">Nucleotidyltransferase</keyword>
<dbReference type="InterPro" id="IPR043502">
    <property type="entry name" value="DNA/RNA_pol_sf"/>
</dbReference>
<dbReference type="InterPro" id="IPR052343">
    <property type="entry name" value="Retrotransposon-Effector_Assoc"/>
</dbReference>
<dbReference type="PROSITE" id="PS50878">
    <property type="entry name" value="RT_POL"/>
    <property type="match status" value="1"/>
</dbReference>
<organism evidence="2 3">
    <name type="scientific">Gossypium australe</name>
    <dbReference type="NCBI Taxonomy" id="47621"/>
    <lineage>
        <taxon>Eukaryota</taxon>
        <taxon>Viridiplantae</taxon>
        <taxon>Streptophyta</taxon>
        <taxon>Embryophyta</taxon>
        <taxon>Tracheophyta</taxon>
        <taxon>Spermatophyta</taxon>
        <taxon>Magnoliopsida</taxon>
        <taxon>eudicotyledons</taxon>
        <taxon>Gunneridae</taxon>
        <taxon>Pentapetalae</taxon>
        <taxon>rosids</taxon>
        <taxon>malvids</taxon>
        <taxon>Malvales</taxon>
        <taxon>Malvaceae</taxon>
        <taxon>Malvoideae</taxon>
        <taxon>Gossypium</taxon>
    </lineage>
</organism>
<dbReference type="PANTHER" id="PTHR46890">
    <property type="entry name" value="NON-LTR RETROLELEMENT REVERSE TRANSCRIPTASE-LIKE PROTEIN-RELATED"/>
    <property type="match status" value="1"/>
</dbReference>
<evidence type="ECO:0000259" key="1">
    <source>
        <dbReference type="PROSITE" id="PS50878"/>
    </source>
</evidence>
<dbReference type="CDD" id="cd01650">
    <property type="entry name" value="RT_nLTR_like"/>
    <property type="match status" value="1"/>
</dbReference>
<gene>
    <name evidence="2" type="ORF">EPI10_017014</name>
</gene>
<name>A0A5B6VQP4_9ROSI</name>
<keyword evidence="3" id="KW-1185">Reference proteome</keyword>
<comment type="caution">
    <text evidence="2">The sequence shown here is derived from an EMBL/GenBank/DDBJ whole genome shotgun (WGS) entry which is preliminary data.</text>
</comment>
<dbReference type="GO" id="GO:0003964">
    <property type="term" value="F:RNA-directed DNA polymerase activity"/>
    <property type="evidence" value="ECO:0007669"/>
    <property type="project" value="UniProtKB-KW"/>
</dbReference>
<feature type="domain" description="Reverse transcriptase" evidence="1">
    <location>
        <begin position="88"/>
        <end position="358"/>
    </location>
</feature>
<dbReference type="SUPFAM" id="SSF56672">
    <property type="entry name" value="DNA/RNA polymerases"/>
    <property type="match status" value="1"/>
</dbReference>
<protein>
    <submittedName>
        <fullName evidence="2">Reverse transcriptase</fullName>
    </submittedName>
</protein>
<dbReference type="InterPro" id="IPR000477">
    <property type="entry name" value="RT_dom"/>
</dbReference>
<dbReference type="Pfam" id="PF13966">
    <property type="entry name" value="zf-RVT"/>
    <property type="match status" value="1"/>
</dbReference>
<dbReference type="InterPro" id="IPR002156">
    <property type="entry name" value="RNaseH_domain"/>
</dbReference>
<evidence type="ECO:0000313" key="3">
    <source>
        <dbReference type="Proteomes" id="UP000325315"/>
    </source>
</evidence>
<dbReference type="Pfam" id="PF13456">
    <property type="entry name" value="RVT_3"/>
    <property type="match status" value="1"/>
</dbReference>
<dbReference type="Proteomes" id="UP000325315">
    <property type="component" value="Unassembled WGS sequence"/>
</dbReference>
<evidence type="ECO:0000313" key="2">
    <source>
        <dbReference type="EMBL" id="KAA3471387.1"/>
    </source>
</evidence>
<accession>A0A5B6VQP4</accession>
<proteinExistence type="predicted"/>
<dbReference type="OrthoDB" id="428918at2759"/>
<dbReference type="AlphaFoldDB" id="A0A5B6VQP4"/>
<reference evidence="3" key="1">
    <citation type="journal article" date="2019" name="Plant Biotechnol. J.">
        <title>Genome sequencing of the Australian wild diploid species Gossypium australe highlights disease resistance and delayed gland morphogenesis.</title>
        <authorList>
            <person name="Cai Y."/>
            <person name="Cai X."/>
            <person name="Wang Q."/>
            <person name="Wang P."/>
            <person name="Zhang Y."/>
            <person name="Cai C."/>
            <person name="Xu Y."/>
            <person name="Wang K."/>
            <person name="Zhou Z."/>
            <person name="Wang C."/>
            <person name="Geng S."/>
            <person name="Li B."/>
            <person name="Dong Q."/>
            <person name="Hou Y."/>
            <person name="Wang H."/>
            <person name="Ai P."/>
            <person name="Liu Z."/>
            <person name="Yi F."/>
            <person name="Sun M."/>
            <person name="An G."/>
            <person name="Cheng J."/>
            <person name="Zhang Y."/>
            <person name="Shi Q."/>
            <person name="Xie Y."/>
            <person name="Shi X."/>
            <person name="Chang Y."/>
            <person name="Huang F."/>
            <person name="Chen Y."/>
            <person name="Hong S."/>
            <person name="Mi L."/>
            <person name="Sun Q."/>
            <person name="Zhang L."/>
            <person name="Zhou B."/>
            <person name="Peng R."/>
            <person name="Zhang X."/>
            <person name="Liu F."/>
        </authorList>
    </citation>
    <scope>NUCLEOTIDE SEQUENCE [LARGE SCALE GENOMIC DNA]</scope>
    <source>
        <strain evidence="3">cv. PA1801</strain>
    </source>
</reference>
<dbReference type="Pfam" id="PF00078">
    <property type="entry name" value="RVT_1"/>
    <property type="match status" value="1"/>
</dbReference>
<keyword evidence="2" id="KW-0695">RNA-directed DNA polymerase</keyword>
<dbReference type="GO" id="GO:0003676">
    <property type="term" value="F:nucleic acid binding"/>
    <property type="evidence" value="ECO:0007669"/>
    <property type="project" value="InterPro"/>
</dbReference>